<dbReference type="EMBL" id="WVQY01000021">
    <property type="protein sequence ID" value="NOD32889.1"/>
    <property type="molecule type" value="Genomic_DNA"/>
</dbReference>
<reference evidence="2 3" key="1">
    <citation type="submission" date="2019-12" db="EMBL/GenBank/DDBJ databases">
        <title>Ruegeria JWLKs population differentiation of coral mucus and skeleton niches.</title>
        <authorList>
            <person name="Luo D."/>
        </authorList>
    </citation>
    <scope>NUCLEOTIDE SEQUENCE [LARGE SCALE GENOMIC DNA]</scope>
    <source>
        <strain evidence="2 3">HKCCD6238</strain>
    </source>
</reference>
<name>A0ABX1WHR2_9RHOB</name>
<dbReference type="Pfam" id="PF07087">
    <property type="entry name" value="DUF1353"/>
    <property type="match status" value="1"/>
</dbReference>
<sequence length="236" mass="25559">MLGRIGTTLPMLATALFFGPSSAWADFIGELVLQPVGCEETERCTLGADFGFIDRRGIGWKADKGDLTDGASIPQWAEKFVGVPFEERALPAAVLHDHYSKSVRPVRGWLETQRMFYEALREGGVTEPRASTMYAGVLVGSGKWITRMKGKPCDVGEGVACINQTVEITLETQPESYGTDSFLATLNTIQTQIERGVVGQEAVEGLVRSVLPGDPYLQNPSGVIVEDVNVGVYATD</sequence>
<protein>
    <submittedName>
        <fullName evidence="2">DUF1353 domain-containing protein</fullName>
    </submittedName>
</protein>
<keyword evidence="3" id="KW-1185">Reference proteome</keyword>
<organism evidence="2 3">
    <name type="scientific">Ruegeria atlantica</name>
    <dbReference type="NCBI Taxonomy" id="81569"/>
    <lineage>
        <taxon>Bacteria</taxon>
        <taxon>Pseudomonadati</taxon>
        <taxon>Pseudomonadota</taxon>
        <taxon>Alphaproteobacteria</taxon>
        <taxon>Rhodobacterales</taxon>
        <taxon>Roseobacteraceae</taxon>
        <taxon>Ruegeria</taxon>
    </lineage>
</organism>
<feature type="signal peptide" evidence="1">
    <location>
        <begin position="1"/>
        <end position="25"/>
    </location>
</feature>
<dbReference type="InterPro" id="IPR010767">
    <property type="entry name" value="Phage_CGC-2007_Cje0229"/>
</dbReference>
<evidence type="ECO:0000256" key="1">
    <source>
        <dbReference type="SAM" id="SignalP"/>
    </source>
</evidence>
<keyword evidence="1" id="KW-0732">Signal</keyword>
<gene>
    <name evidence="2" type="ORF">GS617_21720</name>
</gene>
<accession>A0ABX1WHR2</accession>
<proteinExistence type="predicted"/>
<comment type="caution">
    <text evidence="2">The sequence shown here is derived from an EMBL/GenBank/DDBJ whole genome shotgun (WGS) entry which is preliminary data.</text>
</comment>
<evidence type="ECO:0000313" key="2">
    <source>
        <dbReference type="EMBL" id="NOD32889.1"/>
    </source>
</evidence>
<dbReference type="Proteomes" id="UP000599383">
    <property type="component" value="Unassembled WGS sequence"/>
</dbReference>
<feature type="chain" id="PRO_5045303258" evidence="1">
    <location>
        <begin position="26"/>
        <end position="236"/>
    </location>
</feature>
<evidence type="ECO:0000313" key="3">
    <source>
        <dbReference type="Proteomes" id="UP000599383"/>
    </source>
</evidence>
<dbReference type="RefSeq" id="WP_171364749.1">
    <property type="nucleotide sequence ID" value="NZ_WVQY01000021.1"/>
</dbReference>